<evidence type="ECO:0000313" key="1">
    <source>
        <dbReference type="EMBL" id="CDW50121.1"/>
    </source>
</evidence>
<name>A0A0K2VJF7_LEPSM</name>
<reference evidence="1" key="1">
    <citation type="submission" date="2014-05" db="EMBL/GenBank/DDBJ databases">
        <authorList>
            <person name="Chronopoulou M."/>
        </authorList>
    </citation>
    <scope>NUCLEOTIDE SEQUENCE</scope>
    <source>
        <tissue evidence="1">Whole organism</tissue>
    </source>
</reference>
<dbReference type="AlphaFoldDB" id="A0A0K2VJF7"/>
<proteinExistence type="predicted"/>
<organism evidence="1">
    <name type="scientific">Lepeophtheirus salmonis</name>
    <name type="common">Salmon louse</name>
    <name type="synonym">Caligus salmonis</name>
    <dbReference type="NCBI Taxonomy" id="72036"/>
    <lineage>
        <taxon>Eukaryota</taxon>
        <taxon>Metazoa</taxon>
        <taxon>Ecdysozoa</taxon>
        <taxon>Arthropoda</taxon>
        <taxon>Crustacea</taxon>
        <taxon>Multicrustacea</taxon>
        <taxon>Hexanauplia</taxon>
        <taxon>Copepoda</taxon>
        <taxon>Siphonostomatoida</taxon>
        <taxon>Caligidae</taxon>
        <taxon>Lepeophtheirus</taxon>
    </lineage>
</organism>
<sequence>MICYIPNMLNKCGTTAIGSSNIILVVWYPL</sequence>
<protein>
    <submittedName>
        <fullName evidence="1">Uncharacterized protein</fullName>
    </submittedName>
</protein>
<accession>A0A0K2VJF7</accession>
<dbReference type="EMBL" id="HACA01032760">
    <property type="protein sequence ID" value="CDW50121.1"/>
    <property type="molecule type" value="Transcribed_RNA"/>
</dbReference>